<dbReference type="GO" id="GO:0004616">
    <property type="term" value="F:phosphogluconate dehydrogenase (decarboxylating) activity"/>
    <property type="evidence" value="ECO:0007669"/>
    <property type="project" value="UniProtKB-EC"/>
</dbReference>
<comment type="subunit">
    <text evidence="6">Homodimer.</text>
</comment>
<comment type="catalytic activity">
    <reaction evidence="6">
        <text>6-phospho-D-gluconate + NADP(+) = D-ribulose 5-phosphate + CO2 + NADPH</text>
        <dbReference type="Rhea" id="RHEA:10116"/>
        <dbReference type="ChEBI" id="CHEBI:16526"/>
        <dbReference type="ChEBI" id="CHEBI:57783"/>
        <dbReference type="ChEBI" id="CHEBI:58121"/>
        <dbReference type="ChEBI" id="CHEBI:58349"/>
        <dbReference type="ChEBI" id="CHEBI:58759"/>
        <dbReference type="EC" id="1.1.1.44"/>
    </reaction>
</comment>
<organism evidence="9">
    <name type="scientific">Phaffia rhodozyma</name>
    <name type="common">Yeast</name>
    <name type="synonym">Xanthophyllomyces dendrorhous</name>
    <dbReference type="NCBI Taxonomy" id="264483"/>
    <lineage>
        <taxon>Eukaryota</taxon>
        <taxon>Fungi</taxon>
        <taxon>Dikarya</taxon>
        <taxon>Basidiomycota</taxon>
        <taxon>Agaricomycotina</taxon>
        <taxon>Tremellomycetes</taxon>
        <taxon>Cystofilobasidiales</taxon>
        <taxon>Mrakiaceae</taxon>
        <taxon>Phaffia</taxon>
    </lineage>
</organism>
<evidence type="ECO:0000256" key="2">
    <source>
        <dbReference type="ARBA" id="ARBA00008419"/>
    </source>
</evidence>
<dbReference type="InterPro" id="IPR008927">
    <property type="entry name" value="6-PGluconate_DH-like_C_sf"/>
</dbReference>
<proteinExistence type="inferred from homology"/>
<dbReference type="PIRSF" id="PIRSF000109">
    <property type="entry name" value="6PGD"/>
    <property type="match status" value="1"/>
</dbReference>
<feature type="domain" description="6-phosphogluconate dehydrogenase C-terminal" evidence="8">
    <location>
        <begin position="198"/>
        <end position="508"/>
    </location>
</feature>
<dbReference type="InterPro" id="IPR013328">
    <property type="entry name" value="6PGD_dom2"/>
</dbReference>
<feature type="active site" description="Proton acceptor" evidence="7">
    <location>
        <position position="202"/>
    </location>
</feature>
<dbReference type="GO" id="GO:0050661">
    <property type="term" value="F:NADP binding"/>
    <property type="evidence" value="ECO:0007669"/>
    <property type="project" value="InterPro"/>
</dbReference>
<feature type="active site" description="Proton donor" evidence="7">
    <location>
        <position position="209"/>
    </location>
</feature>
<comment type="pathway">
    <text evidence="1 6">Carbohydrate degradation; pentose phosphate pathway; D-ribulose 5-phosphate from D-glucose 6-phosphate (oxidative stage): step 3/3.</text>
</comment>
<dbReference type="PRINTS" id="PR00076">
    <property type="entry name" value="6PGDHDRGNASE"/>
</dbReference>
<dbReference type="InterPro" id="IPR006114">
    <property type="entry name" value="6PGDH_C"/>
</dbReference>
<evidence type="ECO:0000256" key="1">
    <source>
        <dbReference type="ARBA" id="ARBA00004874"/>
    </source>
</evidence>
<dbReference type="Pfam" id="PF00393">
    <property type="entry name" value="6PGD"/>
    <property type="match status" value="1"/>
</dbReference>
<dbReference type="InterPro" id="IPR006113">
    <property type="entry name" value="6PGDH_Gnd/GntZ"/>
</dbReference>
<dbReference type="Gene3D" id="1.10.1040.10">
    <property type="entry name" value="N-(1-d-carboxylethyl)-l-norvaline Dehydrogenase, domain 2"/>
    <property type="match status" value="1"/>
</dbReference>
<dbReference type="InterPro" id="IPR036291">
    <property type="entry name" value="NAD(P)-bd_dom_sf"/>
</dbReference>
<name>A0A0F7SKV2_PHARH</name>
<evidence type="ECO:0000256" key="5">
    <source>
        <dbReference type="ARBA" id="ARBA00023126"/>
    </source>
</evidence>
<dbReference type="EC" id="1.1.1.44" evidence="6"/>
<dbReference type="AlphaFoldDB" id="A0A0F7SKV2"/>
<dbReference type="UniPathway" id="UPA00115">
    <property type="reaction ID" value="UER00410"/>
</dbReference>
<keyword evidence="3 6" id="KW-0560">Oxidoreductase</keyword>
<evidence type="ECO:0000259" key="8">
    <source>
        <dbReference type="SMART" id="SM01350"/>
    </source>
</evidence>
<dbReference type="InterPro" id="IPR006183">
    <property type="entry name" value="Pgluconate_DH"/>
</dbReference>
<keyword evidence="6" id="KW-0521">NADP</keyword>
<comment type="function">
    <text evidence="6">Catalyzes the oxidative decarboxylation of 6-phosphogluconate to ribulose 5-phosphate and CO(2), with concomitant reduction of NADP to NADPH.</text>
</comment>
<dbReference type="SMART" id="SM01350">
    <property type="entry name" value="6PGD"/>
    <property type="match status" value="1"/>
</dbReference>
<dbReference type="SUPFAM" id="SSF48179">
    <property type="entry name" value="6-phosphogluconate dehydrogenase C-terminal domain-like"/>
    <property type="match status" value="1"/>
</dbReference>
<comment type="similarity">
    <text evidence="2 6">Belongs to the 6-phosphogluconate dehydrogenase family.</text>
</comment>
<dbReference type="Pfam" id="PF03446">
    <property type="entry name" value="NAD_binding_2"/>
    <property type="match status" value="1"/>
</dbReference>
<evidence type="ECO:0000256" key="3">
    <source>
        <dbReference type="ARBA" id="ARBA00023002"/>
    </source>
</evidence>
<dbReference type="InterPro" id="IPR006115">
    <property type="entry name" value="6PGDH_NADP-bd"/>
</dbReference>
<protein>
    <recommendedName>
        <fullName evidence="6">6-phosphogluconate dehydrogenase, decarboxylating</fullName>
        <ecNumber evidence="6">1.1.1.44</ecNumber>
    </recommendedName>
</protein>
<dbReference type="SUPFAM" id="SSF51735">
    <property type="entry name" value="NAD(P)-binding Rossmann-fold domains"/>
    <property type="match status" value="1"/>
</dbReference>
<evidence type="ECO:0000256" key="7">
    <source>
        <dbReference type="PIRSR" id="PIRSR000109-1"/>
    </source>
</evidence>
<evidence type="ECO:0000256" key="6">
    <source>
        <dbReference type="PIRNR" id="PIRNR000109"/>
    </source>
</evidence>
<dbReference type="GO" id="GO:0019521">
    <property type="term" value="P:D-gluconate metabolic process"/>
    <property type="evidence" value="ECO:0007669"/>
    <property type="project" value="UniProtKB-KW"/>
</dbReference>
<dbReference type="Gene3D" id="3.40.50.720">
    <property type="entry name" value="NAD(P)-binding Rossmann-like Domain"/>
    <property type="match status" value="1"/>
</dbReference>
<accession>A0A0F7SKV2</accession>
<evidence type="ECO:0000313" key="9">
    <source>
        <dbReference type="EMBL" id="CED82777.1"/>
    </source>
</evidence>
<evidence type="ECO:0000256" key="4">
    <source>
        <dbReference type="ARBA" id="ARBA00023064"/>
    </source>
</evidence>
<dbReference type="GO" id="GO:0006098">
    <property type="term" value="P:pentose-phosphate shunt"/>
    <property type="evidence" value="ECO:0007669"/>
    <property type="project" value="UniProtKB-UniPathway"/>
</dbReference>
<dbReference type="PANTHER" id="PTHR11811">
    <property type="entry name" value="6-PHOSPHOGLUCONATE DEHYDROGENASE"/>
    <property type="match status" value="1"/>
</dbReference>
<dbReference type="EMBL" id="LN483142">
    <property type="protein sequence ID" value="CED82777.1"/>
    <property type="molecule type" value="Genomic_DNA"/>
</dbReference>
<keyword evidence="5 6" id="KW-0570">Pentose shunt</keyword>
<reference evidence="9" key="1">
    <citation type="submission" date="2014-08" db="EMBL/GenBank/DDBJ databases">
        <authorList>
            <person name="Sharma Rahul"/>
            <person name="Thines Marco"/>
        </authorList>
    </citation>
    <scope>NUCLEOTIDE SEQUENCE</scope>
</reference>
<keyword evidence="4" id="KW-0311">Gluconate utilization</keyword>
<sequence>MADYDNEQIKDVEVGIIGGGSMGGGMTLLFSSPASSNSVVGFFDYDKEQAEALLKRARDEDDVPAEHVHGFSSAEKLLKAFKPNEPRIIVFSLPHGKPVDDVLSDLLPKMDKGDIIIDCGNEWYEDTNRRLGEAAEKGIHYIGCGVSGGYQAARRGPSMSAGGDKEAYDKVEHLLAKWAAKDKDGKPCVAYLGPGGSGNYVKMIHNGIEHAQLSILCEIWSLLRHQAGLSNDEIADIFESWNAEGRLSDNYLIEIGYKSLRFKKGDGIFNKKGVVEDIADKVVQDVDNTEGTGTWSVAEMATRHFAAPAMAASHCLRVISARRGERDRVLENLKVPQPKTDQPFVKDVPAFVEDCRKATYAGILGAFVQGLGIITKASDEEKWGVSLETCLAIWRAGCIVRSGGIADLLQPLLAKDPQCKNTLFIPEIAHELSGTYDGLKNVCRVALETDAVAPALAVTLDWLKQCGGKELPTNFQEMQMDYFGHHQYDLKSENAPDPVKGPHHTEFAPA</sequence>